<sequence length="152" mass="15909">MLGGKVEVMRRIVTAIALSSALVLSGCTTAADPGDKEACTVWSQAQKSMLQTVAVIVEVAKDPKGLTEDVATAFNKSRNELLVAYEKAKELATSKDLKEALEKGLDADSTVYYDLAGATQERMQASIAAVGALVSSCLIAGVDVSEVLGTKK</sequence>
<reference evidence="1" key="1">
    <citation type="submission" date="2020-05" db="EMBL/GenBank/DDBJ databases">
        <authorList>
            <person name="Chiriac C."/>
            <person name="Salcher M."/>
            <person name="Ghai R."/>
            <person name="Kavagutti S V."/>
        </authorList>
    </citation>
    <scope>NUCLEOTIDE SEQUENCE</scope>
</reference>
<organism evidence="1">
    <name type="scientific">freshwater metagenome</name>
    <dbReference type="NCBI Taxonomy" id="449393"/>
    <lineage>
        <taxon>unclassified sequences</taxon>
        <taxon>metagenomes</taxon>
        <taxon>ecological metagenomes</taxon>
    </lineage>
</organism>
<name>A0A6J6J0N4_9ZZZZ</name>
<dbReference type="AlphaFoldDB" id="A0A6J6J0N4"/>
<dbReference type="EMBL" id="CAEZVJ010000068">
    <property type="protein sequence ID" value="CAB4630073.1"/>
    <property type="molecule type" value="Genomic_DNA"/>
</dbReference>
<protein>
    <submittedName>
        <fullName evidence="1">Unannotated protein</fullName>
    </submittedName>
</protein>
<evidence type="ECO:0000313" key="1">
    <source>
        <dbReference type="EMBL" id="CAB4630073.1"/>
    </source>
</evidence>
<dbReference type="PROSITE" id="PS51257">
    <property type="entry name" value="PROKAR_LIPOPROTEIN"/>
    <property type="match status" value="1"/>
</dbReference>
<proteinExistence type="predicted"/>
<gene>
    <name evidence="1" type="ORF">UFOPK1961_00696</name>
</gene>
<accession>A0A6J6J0N4</accession>